<feature type="domain" description="Glycosyltransferase subfamily 4-like N-terminal" evidence="2">
    <location>
        <begin position="15"/>
        <end position="170"/>
    </location>
</feature>
<dbReference type="CDD" id="cd03820">
    <property type="entry name" value="GT4_AmsD-like"/>
    <property type="match status" value="1"/>
</dbReference>
<gene>
    <name evidence="3" type="ORF">G8N11_000829</name>
</gene>
<dbReference type="GO" id="GO:1901135">
    <property type="term" value="P:carbohydrate derivative metabolic process"/>
    <property type="evidence" value="ECO:0007669"/>
    <property type="project" value="UniProtKB-ARBA"/>
</dbReference>
<dbReference type="InterPro" id="IPR001296">
    <property type="entry name" value="Glyco_trans_1"/>
</dbReference>
<dbReference type="EMBL" id="DAAVPB010000002">
    <property type="protein sequence ID" value="HAF6368025.1"/>
    <property type="molecule type" value="Genomic_DNA"/>
</dbReference>
<proteinExistence type="predicted"/>
<protein>
    <submittedName>
        <fullName evidence="3">Glycosyltransferase family 4 protein</fullName>
    </submittedName>
</protein>
<dbReference type="Pfam" id="PF13439">
    <property type="entry name" value="Glyco_transf_4"/>
    <property type="match status" value="1"/>
</dbReference>
<reference evidence="3" key="1">
    <citation type="journal article" date="2018" name="Genome Biol.">
        <title>SKESA: strategic k-mer extension for scrupulous assemblies.</title>
        <authorList>
            <person name="Souvorov A."/>
            <person name="Agarwala R."/>
            <person name="Lipman D.J."/>
        </authorList>
    </citation>
    <scope>NUCLEOTIDE SEQUENCE</scope>
    <source>
        <strain evidence="3">MA.JE_S09-001881</strain>
    </source>
</reference>
<organism evidence="3">
    <name type="scientific">Salmonella enterica</name>
    <name type="common">Salmonella choleraesuis</name>
    <dbReference type="NCBI Taxonomy" id="28901"/>
    <lineage>
        <taxon>Bacteria</taxon>
        <taxon>Pseudomonadati</taxon>
        <taxon>Pseudomonadota</taxon>
        <taxon>Gammaproteobacteria</taxon>
        <taxon>Enterobacterales</taxon>
        <taxon>Enterobacteriaceae</taxon>
        <taxon>Salmonella</taxon>
    </lineage>
</organism>
<evidence type="ECO:0000313" key="3">
    <source>
        <dbReference type="EMBL" id="HAF6368025.1"/>
    </source>
</evidence>
<accession>A0A750P1T8</accession>
<dbReference type="Pfam" id="PF00534">
    <property type="entry name" value="Glycos_transf_1"/>
    <property type="match status" value="1"/>
</dbReference>
<dbReference type="InterPro" id="IPR028098">
    <property type="entry name" value="Glyco_trans_4-like_N"/>
</dbReference>
<dbReference type="PANTHER" id="PTHR12526">
    <property type="entry name" value="GLYCOSYLTRANSFERASE"/>
    <property type="match status" value="1"/>
</dbReference>
<dbReference type="GO" id="GO:0016757">
    <property type="term" value="F:glycosyltransferase activity"/>
    <property type="evidence" value="ECO:0007669"/>
    <property type="project" value="InterPro"/>
</dbReference>
<dbReference type="SUPFAM" id="SSF53756">
    <property type="entry name" value="UDP-Glycosyltransferase/glycogen phosphorylase"/>
    <property type="match status" value="1"/>
</dbReference>
<sequence>MKRVCFFVGDISRSGGTERVTCIIANYLAQFDFEIHITSIYGTNKSYFPLDLKVKRNTLFETQRRGMVNFPFVIIKLRRFIKQNNIESLISVESMLSLYSIPATANLNIQNICWEHFNYKINLNKKSRSLARYLAARYCNTVITLTERDKMYWEANLKCRANIKRIYNPVPFVNNNLDFSSSPRIALAIGRLTYQKGFDSLIKIWAQTYPHNKEWVLKIVGNGEDELYLKQLCQNYGIKNIDILPATKDIDKIYKEASLYLMTSRYEGFPMVLLEAQEYGLPILSFDCETGPAELIDNNSTGWLIEDQDHFAFEKKLIHIINLFDNDQEFYRKIRENSYRNSEKFCIGIIGPVWIDLLKKNGAQ</sequence>
<dbReference type="Gene3D" id="3.40.50.2000">
    <property type="entry name" value="Glycogen Phosphorylase B"/>
    <property type="match status" value="2"/>
</dbReference>
<comment type="caution">
    <text evidence="3">The sequence shown here is derived from an EMBL/GenBank/DDBJ whole genome shotgun (WGS) entry which is preliminary data.</text>
</comment>
<dbReference type="AlphaFoldDB" id="A0A750P1T8"/>
<keyword evidence="3" id="KW-0808">Transferase</keyword>
<reference evidence="3" key="2">
    <citation type="submission" date="2020-02" db="EMBL/GenBank/DDBJ databases">
        <authorList>
            <consortium name="NCBI Pathogen Detection Project"/>
        </authorList>
    </citation>
    <scope>NUCLEOTIDE SEQUENCE</scope>
    <source>
        <strain evidence="3">MA.JE_S09-001881</strain>
    </source>
</reference>
<evidence type="ECO:0000259" key="1">
    <source>
        <dbReference type="Pfam" id="PF00534"/>
    </source>
</evidence>
<feature type="domain" description="Glycosyl transferase family 1" evidence="1">
    <location>
        <begin position="179"/>
        <end position="339"/>
    </location>
</feature>
<evidence type="ECO:0000259" key="2">
    <source>
        <dbReference type="Pfam" id="PF13439"/>
    </source>
</evidence>
<name>A0A750P1T8_SALER</name>
<dbReference type="PANTHER" id="PTHR12526:SF630">
    <property type="entry name" value="GLYCOSYLTRANSFERASE"/>
    <property type="match status" value="1"/>
</dbReference>